<comment type="similarity">
    <text evidence="12">Belongs to the carbohydrate kinase PfkB family. Ribokinase subfamily.</text>
</comment>
<feature type="binding site" evidence="12">
    <location>
        <begin position="12"/>
        <end position="14"/>
    </location>
    <ligand>
        <name>substrate</name>
    </ligand>
</feature>
<evidence type="ECO:0000259" key="13">
    <source>
        <dbReference type="Pfam" id="PF00294"/>
    </source>
</evidence>
<feature type="binding site" evidence="12">
    <location>
        <position position="283"/>
    </location>
    <ligand>
        <name>K(+)</name>
        <dbReference type="ChEBI" id="CHEBI:29103"/>
    </ligand>
</feature>
<dbReference type="GO" id="GO:0019303">
    <property type="term" value="P:D-ribose catabolic process"/>
    <property type="evidence" value="ECO:0007669"/>
    <property type="project" value="UniProtKB-UniRule"/>
</dbReference>
<accession>A0A4S4NET5</accession>
<comment type="similarity">
    <text evidence="1">Belongs to the carbohydrate kinase pfkB family.</text>
</comment>
<keyword evidence="9 12" id="KW-0460">Magnesium</keyword>
<dbReference type="PRINTS" id="PR00990">
    <property type="entry name" value="RIBOKINASE"/>
</dbReference>
<dbReference type="CDD" id="cd01174">
    <property type="entry name" value="ribokinase"/>
    <property type="match status" value="1"/>
</dbReference>
<dbReference type="UniPathway" id="UPA00916">
    <property type="reaction ID" value="UER00889"/>
</dbReference>
<feature type="binding site" evidence="12">
    <location>
        <position position="253"/>
    </location>
    <ligand>
        <name>substrate</name>
    </ligand>
</feature>
<dbReference type="InterPro" id="IPR011877">
    <property type="entry name" value="Ribokinase"/>
</dbReference>
<dbReference type="Pfam" id="PF00294">
    <property type="entry name" value="PfkB"/>
    <property type="match status" value="1"/>
</dbReference>
<dbReference type="PROSITE" id="PS00584">
    <property type="entry name" value="PFKB_KINASES_2"/>
    <property type="match status" value="1"/>
</dbReference>
<keyword evidence="8 12" id="KW-0067">ATP-binding</keyword>
<comment type="cofactor">
    <cofactor evidence="12">
        <name>Mg(2+)</name>
        <dbReference type="ChEBI" id="CHEBI:18420"/>
    </cofactor>
    <text evidence="12">Requires a divalent cation, most likely magnesium in vivo, as an electrophilic catalyst to aid phosphoryl group transfer. It is the chelate of the metal and the nucleotide that is the actual substrate.</text>
</comment>
<feature type="binding site" evidence="12">
    <location>
        <position position="286"/>
    </location>
    <ligand>
        <name>K(+)</name>
        <dbReference type="ChEBI" id="CHEBI:29103"/>
    </ligand>
</feature>
<feature type="binding site" evidence="12">
    <location>
        <position position="184"/>
    </location>
    <ligand>
        <name>ATP</name>
        <dbReference type="ChEBI" id="CHEBI:30616"/>
    </ligand>
</feature>
<sequence>MTGHIAILGVFVADCAFRADRPPHMGETLLGKSFQLGPGGKGSNQAVAAARAGCDTRFISRLGRDTFADLALATWRDAGVTPAITQGETATGAAYIFINDTTGQNAIIIVPGAAAEITPEDVERQRDIITSASVFVTQLEQPLDAALCGLRMARGAGVTTILNPAPAADLPAEFLPLCDYVTPNEPEATALTGIEVTDLASAEAAGNALLDKGAGAALLTLGEMGALLVRPEGSIHIAARPAGPVIDTTGAGDAFNGGFAAALAQGMDPIAAMNFAAATAGLSITRHGTAASMPSRAEIDAALAAT</sequence>
<evidence type="ECO:0000256" key="8">
    <source>
        <dbReference type="ARBA" id="ARBA00022840"/>
    </source>
</evidence>
<gene>
    <name evidence="12" type="primary">rbsK</name>
    <name evidence="14" type="ORF">E4Z66_00100</name>
</gene>
<feature type="domain" description="Carbohydrate kinase PfkB" evidence="13">
    <location>
        <begin position="5"/>
        <end position="295"/>
    </location>
</feature>
<dbReference type="InterPro" id="IPR011611">
    <property type="entry name" value="PfkB_dom"/>
</dbReference>
<evidence type="ECO:0000256" key="11">
    <source>
        <dbReference type="ARBA" id="ARBA00023277"/>
    </source>
</evidence>
<keyword evidence="4 12" id="KW-0808">Transferase</keyword>
<evidence type="ECO:0000313" key="15">
    <source>
        <dbReference type="Proteomes" id="UP000306602"/>
    </source>
</evidence>
<dbReference type="RefSeq" id="WP_136460911.1">
    <property type="nucleotide sequence ID" value="NZ_SRKY01000001.1"/>
</dbReference>
<reference evidence="14 15" key="1">
    <citation type="submission" date="2019-04" db="EMBL/GenBank/DDBJ databases">
        <title>Shimia ponticola sp. nov., isolated from seawater.</title>
        <authorList>
            <person name="Kim Y.-O."/>
            <person name="Yoon J.-H."/>
        </authorList>
    </citation>
    <scope>NUCLEOTIDE SEQUENCE [LARGE SCALE GENOMIC DNA]</scope>
    <source>
        <strain evidence="14 15">MYP11</strain>
    </source>
</reference>
<evidence type="ECO:0000256" key="5">
    <source>
        <dbReference type="ARBA" id="ARBA00022723"/>
    </source>
</evidence>
<evidence type="ECO:0000256" key="2">
    <source>
        <dbReference type="ARBA" id="ARBA00012035"/>
    </source>
</evidence>
<organism evidence="14 15">
    <name type="scientific">Aliishimia ponticola</name>
    <dbReference type="NCBI Taxonomy" id="2499833"/>
    <lineage>
        <taxon>Bacteria</taxon>
        <taxon>Pseudomonadati</taxon>
        <taxon>Pseudomonadota</taxon>
        <taxon>Alphaproteobacteria</taxon>
        <taxon>Rhodobacterales</taxon>
        <taxon>Paracoccaceae</taxon>
        <taxon>Aliishimia</taxon>
    </lineage>
</organism>
<proteinExistence type="inferred from homology"/>
<keyword evidence="7 12" id="KW-0418">Kinase</keyword>
<keyword evidence="15" id="KW-1185">Reference proteome</keyword>
<feature type="binding site" evidence="12">
    <location>
        <begin position="252"/>
        <end position="253"/>
    </location>
    <ligand>
        <name>ATP</name>
        <dbReference type="ChEBI" id="CHEBI:30616"/>
    </ligand>
</feature>
<feature type="binding site" evidence="12">
    <location>
        <position position="288"/>
    </location>
    <ligand>
        <name>K(+)</name>
        <dbReference type="ChEBI" id="CHEBI:29103"/>
    </ligand>
</feature>
<keyword evidence="6 12" id="KW-0547">Nucleotide-binding</keyword>
<dbReference type="Gene3D" id="3.40.1190.20">
    <property type="match status" value="1"/>
</dbReference>
<evidence type="ECO:0000256" key="4">
    <source>
        <dbReference type="ARBA" id="ARBA00022679"/>
    </source>
</evidence>
<feature type="binding site" evidence="12">
    <location>
        <position position="292"/>
    </location>
    <ligand>
        <name>K(+)</name>
        <dbReference type="ChEBI" id="CHEBI:29103"/>
    </ligand>
</feature>
<comment type="subcellular location">
    <subcellularLocation>
        <location evidence="12">Cytoplasm</location>
    </subcellularLocation>
</comment>
<protein>
    <recommendedName>
        <fullName evidence="3 12">Ribokinase</fullName>
        <shortName evidence="12">RK</shortName>
        <ecNumber evidence="2 12">2.7.1.15</ecNumber>
    </recommendedName>
</protein>
<dbReference type="SUPFAM" id="SSF53613">
    <property type="entry name" value="Ribokinase-like"/>
    <property type="match status" value="1"/>
</dbReference>
<name>A0A4S4NET5_9RHOB</name>
<feature type="binding site" evidence="12">
    <location>
        <position position="140"/>
    </location>
    <ligand>
        <name>substrate</name>
    </ligand>
</feature>
<feature type="binding site" evidence="12">
    <location>
        <begin position="220"/>
        <end position="225"/>
    </location>
    <ligand>
        <name>ATP</name>
        <dbReference type="ChEBI" id="CHEBI:30616"/>
    </ligand>
</feature>
<evidence type="ECO:0000313" key="14">
    <source>
        <dbReference type="EMBL" id="THH38019.1"/>
    </source>
</evidence>
<dbReference type="GO" id="GO:0004747">
    <property type="term" value="F:ribokinase activity"/>
    <property type="evidence" value="ECO:0007669"/>
    <property type="project" value="UniProtKB-UniRule"/>
</dbReference>
<evidence type="ECO:0000256" key="10">
    <source>
        <dbReference type="ARBA" id="ARBA00022958"/>
    </source>
</evidence>
<comment type="activity regulation">
    <text evidence="12">Activated by a monovalent cation that binds near, but not in, the active site. The most likely occupant of the site in vivo is potassium. Ion binding induces a conformational change that may alter substrate affinity.</text>
</comment>
<dbReference type="AlphaFoldDB" id="A0A4S4NET5"/>
<evidence type="ECO:0000256" key="3">
    <source>
        <dbReference type="ARBA" id="ARBA00016943"/>
    </source>
</evidence>
<evidence type="ECO:0000256" key="6">
    <source>
        <dbReference type="ARBA" id="ARBA00022741"/>
    </source>
</evidence>
<comment type="subunit">
    <text evidence="12">Homodimer.</text>
</comment>
<comment type="function">
    <text evidence="12">Catalyzes the phosphorylation of ribose at O-5 in a reaction requiring ATP and magnesium. The resulting D-ribose-5-phosphate can then be used either for sythesis of nucleotides, histidine, and tryptophan, or as a component of the pentose phosphate pathway.</text>
</comment>
<dbReference type="OrthoDB" id="9775849at2"/>
<dbReference type="GO" id="GO:0005829">
    <property type="term" value="C:cytosol"/>
    <property type="evidence" value="ECO:0007669"/>
    <property type="project" value="TreeGrafter"/>
</dbReference>
<dbReference type="PANTHER" id="PTHR10584:SF166">
    <property type="entry name" value="RIBOKINASE"/>
    <property type="match status" value="1"/>
</dbReference>
<feature type="binding site" evidence="12">
    <location>
        <position position="249"/>
    </location>
    <ligand>
        <name>K(+)</name>
        <dbReference type="ChEBI" id="CHEBI:29103"/>
    </ligand>
</feature>
<comment type="pathway">
    <text evidence="12">Carbohydrate metabolism; D-ribose degradation; D-ribose 5-phosphate from beta-D-ribopyranose: step 2/2.</text>
</comment>
<dbReference type="Proteomes" id="UP000306602">
    <property type="component" value="Unassembled WGS sequence"/>
</dbReference>
<feature type="binding site" evidence="12">
    <location>
        <position position="247"/>
    </location>
    <ligand>
        <name>K(+)</name>
        <dbReference type="ChEBI" id="CHEBI:29103"/>
    </ligand>
</feature>
<dbReference type="GO" id="GO:0005524">
    <property type="term" value="F:ATP binding"/>
    <property type="evidence" value="ECO:0007669"/>
    <property type="project" value="UniProtKB-UniRule"/>
</dbReference>
<dbReference type="HAMAP" id="MF_01987">
    <property type="entry name" value="Ribokinase"/>
    <property type="match status" value="1"/>
</dbReference>
<evidence type="ECO:0000256" key="7">
    <source>
        <dbReference type="ARBA" id="ARBA00022777"/>
    </source>
</evidence>
<dbReference type="EC" id="2.7.1.15" evidence="2 12"/>
<dbReference type="GO" id="GO:0046872">
    <property type="term" value="F:metal ion binding"/>
    <property type="evidence" value="ECO:0007669"/>
    <property type="project" value="UniProtKB-KW"/>
</dbReference>
<dbReference type="InterPro" id="IPR002139">
    <property type="entry name" value="Ribo/fructo_kinase"/>
</dbReference>
<dbReference type="InterPro" id="IPR029056">
    <property type="entry name" value="Ribokinase-like"/>
</dbReference>
<dbReference type="InterPro" id="IPR002173">
    <property type="entry name" value="Carboh/pur_kinase_PfkB_CS"/>
</dbReference>
<keyword evidence="11 12" id="KW-0119">Carbohydrate metabolism</keyword>
<evidence type="ECO:0000256" key="12">
    <source>
        <dbReference type="HAMAP-Rule" id="MF_01987"/>
    </source>
</evidence>
<dbReference type="PANTHER" id="PTHR10584">
    <property type="entry name" value="SUGAR KINASE"/>
    <property type="match status" value="1"/>
</dbReference>
<feature type="binding site" evidence="12">
    <location>
        <begin position="40"/>
        <end position="44"/>
    </location>
    <ligand>
        <name>substrate</name>
    </ligand>
</feature>
<comment type="caution">
    <text evidence="14">The sequence shown here is derived from an EMBL/GenBank/DDBJ whole genome shotgun (WGS) entry which is preliminary data.</text>
</comment>
<keyword evidence="10 12" id="KW-0630">Potassium</keyword>
<evidence type="ECO:0000256" key="1">
    <source>
        <dbReference type="ARBA" id="ARBA00005380"/>
    </source>
</evidence>
<evidence type="ECO:0000256" key="9">
    <source>
        <dbReference type="ARBA" id="ARBA00022842"/>
    </source>
</evidence>
<keyword evidence="12" id="KW-0963">Cytoplasm</keyword>
<comment type="catalytic activity">
    <reaction evidence="12">
        <text>D-ribose + ATP = D-ribose 5-phosphate + ADP + H(+)</text>
        <dbReference type="Rhea" id="RHEA:13697"/>
        <dbReference type="ChEBI" id="CHEBI:15378"/>
        <dbReference type="ChEBI" id="CHEBI:30616"/>
        <dbReference type="ChEBI" id="CHEBI:47013"/>
        <dbReference type="ChEBI" id="CHEBI:78346"/>
        <dbReference type="ChEBI" id="CHEBI:456216"/>
        <dbReference type="EC" id="2.7.1.15"/>
    </reaction>
</comment>
<dbReference type="EMBL" id="SRKY01000001">
    <property type="protein sequence ID" value="THH38019.1"/>
    <property type="molecule type" value="Genomic_DNA"/>
</dbReference>
<feature type="active site" description="Proton acceptor" evidence="12">
    <location>
        <position position="253"/>
    </location>
</feature>
<keyword evidence="5 12" id="KW-0479">Metal-binding</keyword>
<comment type="caution">
    <text evidence="12">Lacks conserved residue(s) required for the propagation of feature annotation.</text>
</comment>